<reference evidence="5 6" key="1">
    <citation type="journal article" date="2012" name="J. Bacteriol.">
        <title>Complete Genome Sequence of Paenibacillus mucilaginosus 3016, a Bacterium Functional as Microbial Fertilizer.</title>
        <authorList>
            <person name="Ma M."/>
            <person name="Wang Z."/>
            <person name="Li L."/>
            <person name="Jiang X."/>
            <person name="Guan D."/>
            <person name="Cao F."/>
            <person name="Chen H."/>
            <person name="Wang X."/>
            <person name="Shen D."/>
            <person name="Du B."/>
            <person name="Li J."/>
        </authorList>
    </citation>
    <scope>NUCLEOTIDE SEQUENCE [LARGE SCALE GENOMIC DNA]</scope>
    <source>
        <strain evidence="5 6">3016</strain>
    </source>
</reference>
<dbReference type="Proteomes" id="UP000007523">
    <property type="component" value="Chromosome"/>
</dbReference>
<dbReference type="InterPro" id="IPR028082">
    <property type="entry name" value="Peripla_BP_I"/>
</dbReference>
<dbReference type="PANTHER" id="PTHR46847:SF1">
    <property type="entry name" value="D-ALLOSE-BINDING PERIPLASMIC PROTEIN-RELATED"/>
    <property type="match status" value="1"/>
</dbReference>
<name>H6NPF4_9BACL</name>
<comment type="similarity">
    <text evidence="2">Belongs to the bacterial solute-binding protein 2 family.</text>
</comment>
<dbReference type="STRING" id="1116391.PM3016_5901"/>
<dbReference type="GO" id="GO:0030313">
    <property type="term" value="C:cell envelope"/>
    <property type="evidence" value="ECO:0007669"/>
    <property type="project" value="UniProtKB-SubCell"/>
</dbReference>
<evidence type="ECO:0000256" key="2">
    <source>
        <dbReference type="ARBA" id="ARBA00007639"/>
    </source>
</evidence>
<evidence type="ECO:0000256" key="3">
    <source>
        <dbReference type="ARBA" id="ARBA00022729"/>
    </source>
</evidence>
<organism evidence="5 6">
    <name type="scientific">Paenibacillus mucilaginosus 3016</name>
    <dbReference type="NCBI Taxonomy" id="1116391"/>
    <lineage>
        <taxon>Bacteria</taxon>
        <taxon>Bacillati</taxon>
        <taxon>Bacillota</taxon>
        <taxon>Bacilli</taxon>
        <taxon>Bacillales</taxon>
        <taxon>Paenibacillaceae</taxon>
        <taxon>Paenibacillus</taxon>
    </lineage>
</organism>
<dbReference type="KEGG" id="pmq:PM3016_5901"/>
<dbReference type="InterPro" id="IPR025997">
    <property type="entry name" value="SBP_2_dom"/>
</dbReference>
<protein>
    <submittedName>
        <fullName evidence="5">Periplasmic binding protein/LacI transcriptional regulator</fullName>
    </submittedName>
</protein>
<accession>H6NPF4</accession>
<feature type="domain" description="Periplasmic binding protein" evidence="4">
    <location>
        <begin position="46"/>
        <end position="292"/>
    </location>
</feature>
<keyword evidence="6" id="KW-1185">Reference proteome</keyword>
<sequence length="338" mass="35678">MNKGWGVVLAVLLLLAAGLGYYGWTSGADAKSRPILLIPKTTDPRISFWQAMRQGAEAAAREYGVEVQMAGMAAETEIEGQIRLLEEAILRKPRAIILAAADSNRLLPVCTRIKEAGIPLITVDSGLSAEAAASLIATDNYAAGRQVGDAMGALLKPGAKVAVISFVKGSTPAVERERGVRDSLEEKGITVAQTLYTNAEEELAYRLTTELLQTAAASELDGFIGLNEPSTVGAARALKEGQPEGGRVPMVGFDSSMREIAFLEEGVLQAIVVQKPFNMGYLAVKTAVEASSGVAAAPWVDTGAVTVTRSTMFSKANQKLLFPFGSEAYGGLVGESRE</sequence>
<dbReference type="AlphaFoldDB" id="H6NPF4"/>
<dbReference type="Pfam" id="PF13407">
    <property type="entry name" value="Peripla_BP_4"/>
    <property type="match status" value="1"/>
</dbReference>
<evidence type="ECO:0000259" key="4">
    <source>
        <dbReference type="Pfam" id="PF13407"/>
    </source>
</evidence>
<dbReference type="RefSeq" id="WP_014371867.1">
    <property type="nucleotide sequence ID" value="NC_016935.1"/>
</dbReference>
<proteinExistence type="inferred from homology"/>
<comment type="subcellular location">
    <subcellularLocation>
        <location evidence="1">Cell envelope</location>
    </subcellularLocation>
</comment>
<dbReference type="PANTHER" id="PTHR46847">
    <property type="entry name" value="D-ALLOSE-BINDING PERIPLASMIC PROTEIN-RELATED"/>
    <property type="match status" value="1"/>
</dbReference>
<dbReference type="Gene3D" id="3.40.50.2300">
    <property type="match status" value="2"/>
</dbReference>
<keyword evidence="3" id="KW-0732">Signal</keyword>
<dbReference type="HOGENOM" id="CLU_037628_3_3_9"/>
<dbReference type="CDD" id="cd20006">
    <property type="entry name" value="PBP1_ABC_sugar_binding-like"/>
    <property type="match status" value="1"/>
</dbReference>
<evidence type="ECO:0000313" key="6">
    <source>
        <dbReference type="Proteomes" id="UP000007523"/>
    </source>
</evidence>
<evidence type="ECO:0000313" key="5">
    <source>
        <dbReference type="EMBL" id="AFC32566.1"/>
    </source>
</evidence>
<evidence type="ECO:0000256" key="1">
    <source>
        <dbReference type="ARBA" id="ARBA00004196"/>
    </source>
</evidence>
<dbReference type="EMBL" id="CP003235">
    <property type="protein sequence ID" value="AFC32566.1"/>
    <property type="molecule type" value="Genomic_DNA"/>
</dbReference>
<gene>
    <name evidence="5" type="ORF">PM3016_5901</name>
</gene>
<dbReference type="SUPFAM" id="SSF53822">
    <property type="entry name" value="Periplasmic binding protein-like I"/>
    <property type="match status" value="1"/>
</dbReference>
<dbReference type="GO" id="GO:0030246">
    <property type="term" value="F:carbohydrate binding"/>
    <property type="evidence" value="ECO:0007669"/>
    <property type="project" value="UniProtKB-ARBA"/>
</dbReference>